<gene>
    <name evidence="3" type="primary">LOC107006179</name>
</gene>
<feature type="compositionally biased region" description="Basic and acidic residues" evidence="1">
    <location>
        <begin position="89"/>
        <end position="102"/>
    </location>
</feature>
<feature type="compositionally biased region" description="Polar residues" evidence="1">
    <location>
        <begin position="105"/>
        <end position="118"/>
    </location>
</feature>
<accession>A0ABM1FQN4</accession>
<proteinExistence type="predicted"/>
<organism evidence="2 3">
    <name type="scientific">Solanum pennellii</name>
    <name type="common">Tomato</name>
    <name type="synonym">Lycopersicon pennellii</name>
    <dbReference type="NCBI Taxonomy" id="28526"/>
    <lineage>
        <taxon>Eukaryota</taxon>
        <taxon>Viridiplantae</taxon>
        <taxon>Streptophyta</taxon>
        <taxon>Embryophyta</taxon>
        <taxon>Tracheophyta</taxon>
        <taxon>Spermatophyta</taxon>
        <taxon>Magnoliopsida</taxon>
        <taxon>eudicotyledons</taxon>
        <taxon>Gunneridae</taxon>
        <taxon>Pentapetalae</taxon>
        <taxon>asterids</taxon>
        <taxon>lamiids</taxon>
        <taxon>Solanales</taxon>
        <taxon>Solanaceae</taxon>
        <taxon>Solanoideae</taxon>
        <taxon>Solaneae</taxon>
        <taxon>Solanum</taxon>
        <taxon>Solanum subgen. Lycopersicon</taxon>
    </lineage>
</organism>
<keyword evidence="2" id="KW-1185">Reference proteome</keyword>
<reference evidence="3" key="2">
    <citation type="submission" date="2025-08" db="UniProtKB">
        <authorList>
            <consortium name="RefSeq"/>
        </authorList>
    </citation>
    <scope>IDENTIFICATION</scope>
</reference>
<evidence type="ECO:0000256" key="1">
    <source>
        <dbReference type="SAM" id="MobiDB-lite"/>
    </source>
</evidence>
<evidence type="ECO:0000313" key="2">
    <source>
        <dbReference type="Proteomes" id="UP000694930"/>
    </source>
</evidence>
<dbReference type="Proteomes" id="UP000694930">
    <property type="component" value="Chromosome 12"/>
</dbReference>
<protein>
    <submittedName>
        <fullName evidence="3">Uncharacterized protein LOC107006179</fullName>
    </submittedName>
</protein>
<evidence type="ECO:0000313" key="3">
    <source>
        <dbReference type="RefSeq" id="XP_015060288.1"/>
    </source>
</evidence>
<name>A0ABM1FQN4_SOLPN</name>
<feature type="region of interest" description="Disordered" evidence="1">
    <location>
        <begin position="169"/>
        <end position="208"/>
    </location>
</feature>
<dbReference type="RefSeq" id="XP_015060288.1">
    <property type="nucleotide sequence ID" value="XM_015204802.1"/>
</dbReference>
<feature type="region of interest" description="Disordered" evidence="1">
    <location>
        <begin position="83"/>
        <end position="138"/>
    </location>
</feature>
<dbReference type="GeneID" id="107006179"/>
<reference evidence="2" key="1">
    <citation type="journal article" date="2014" name="Nat. Genet.">
        <title>The genome of the stress-tolerant wild tomato species Solanum pennellii.</title>
        <authorList>
            <person name="Bolger A."/>
            <person name="Scossa F."/>
            <person name="Bolger M.E."/>
            <person name="Lanz C."/>
            <person name="Maumus F."/>
            <person name="Tohge T."/>
            <person name="Quesneville H."/>
            <person name="Alseekh S."/>
            <person name="Sorensen I."/>
            <person name="Lichtenstein G."/>
            <person name="Fich E.A."/>
            <person name="Conte M."/>
            <person name="Keller H."/>
            <person name="Schneeberger K."/>
            <person name="Schwacke R."/>
            <person name="Ofner I."/>
            <person name="Vrebalov J."/>
            <person name="Xu Y."/>
            <person name="Osorio S."/>
            <person name="Aflitos S.A."/>
            <person name="Schijlen E."/>
            <person name="Jimenez-Gomez J.M."/>
            <person name="Ryngajllo M."/>
            <person name="Kimura S."/>
            <person name="Kumar R."/>
            <person name="Koenig D."/>
            <person name="Headland L.R."/>
            <person name="Maloof J.N."/>
            <person name="Sinha N."/>
            <person name="van Ham R.C."/>
            <person name="Lankhorst R.K."/>
            <person name="Mao L."/>
            <person name="Vogel A."/>
            <person name="Arsova B."/>
            <person name="Panstruga R."/>
            <person name="Fei Z."/>
            <person name="Rose J.K."/>
            <person name="Zamir D."/>
            <person name="Carrari F."/>
            <person name="Giovannoni J.J."/>
            <person name="Weigel D."/>
            <person name="Usadel B."/>
            <person name="Fernie A.R."/>
        </authorList>
    </citation>
    <scope>NUCLEOTIDE SEQUENCE [LARGE SCALE GENOMIC DNA]</scope>
    <source>
        <strain evidence="2">cv. LA0716</strain>
    </source>
</reference>
<sequence>MREAKVEKLMNLKQGSITVREYSLMFVKLSSYTTSLVSNCRDGMNRILTAINGVLEEECWYAMLHNNMDLSMLMVHVQQVENNQKKRGVRDARSLKPHDKEGPNNGRNMNNFGRSTTPKGGRTEPKRGNGGEMQRPKKVCAKYGRANSGEYRQGPNVCFGSSKNEHMVKDCPWERGQAGGNDQPGPNPQDAAAAEPPKRNNFYALREG</sequence>